<accession>A0A0E9RUD4</accession>
<evidence type="ECO:0000256" key="1">
    <source>
        <dbReference type="SAM" id="MobiDB-lite"/>
    </source>
</evidence>
<evidence type="ECO:0000313" key="2">
    <source>
        <dbReference type="EMBL" id="JAH31878.1"/>
    </source>
</evidence>
<sequence>MTSILNQKLFEEVQKNPASFDNGEQNRHKKVNSRAGVGTVITTKRPSTVWPPQKIPEAKP</sequence>
<organism evidence="2">
    <name type="scientific">Anguilla anguilla</name>
    <name type="common">European freshwater eel</name>
    <name type="synonym">Muraena anguilla</name>
    <dbReference type="NCBI Taxonomy" id="7936"/>
    <lineage>
        <taxon>Eukaryota</taxon>
        <taxon>Metazoa</taxon>
        <taxon>Chordata</taxon>
        <taxon>Craniata</taxon>
        <taxon>Vertebrata</taxon>
        <taxon>Euteleostomi</taxon>
        <taxon>Actinopterygii</taxon>
        <taxon>Neopterygii</taxon>
        <taxon>Teleostei</taxon>
        <taxon>Anguilliformes</taxon>
        <taxon>Anguillidae</taxon>
        <taxon>Anguilla</taxon>
    </lineage>
</organism>
<reference evidence="2" key="2">
    <citation type="journal article" date="2015" name="Fish Shellfish Immunol.">
        <title>Early steps in the European eel (Anguilla anguilla)-Vibrio vulnificus interaction in the gills: Role of the RtxA13 toxin.</title>
        <authorList>
            <person name="Callol A."/>
            <person name="Pajuelo D."/>
            <person name="Ebbesson L."/>
            <person name="Teles M."/>
            <person name="MacKenzie S."/>
            <person name="Amaro C."/>
        </authorList>
    </citation>
    <scope>NUCLEOTIDE SEQUENCE</scope>
</reference>
<name>A0A0E9RUD4_ANGAN</name>
<reference evidence="2" key="1">
    <citation type="submission" date="2014-11" db="EMBL/GenBank/DDBJ databases">
        <authorList>
            <person name="Amaro Gonzalez C."/>
        </authorList>
    </citation>
    <scope>NUCLEOTIDE SEQUENCE</scope>
</reference>
<feature type="region of interest" description="Disordered" evidence="1">
    <location>
        <begin position="15"/>
        <end position="60"/>
    </location>
</feature>
<proteinExistence type="predicted"/>
<protein>
    <submittedName>
        <fullName evidence="2">Uncharacterized protein</fullName>
    </submittedName>
</protein>
<dbReference type="AlphaFoldDB" id="A0A0E9RUD4"/>
<dbReference type="EMBL" id="GBXM01076699">
    <property type="protein sequence ID" value="JAH31878.1"/>
    <property type="molecule type" value="Transcribed_RNA"/>
</dbReference>